<keyword evidence="5" id="KW-1185">Reference proteome</keyword>
<sequence>MIPIRLSVRLQSHPAMTPLFDASRPLDQAPSIQQRATPAAPEEKKRNPRPVRRNATYPVGGDLPVVRVSAGGRCGITGTTVARRCT</sequence>
<evidence type="ECO:0000256" key="1">
    <source>
        <dbReference type="SAM" id="MobiDB-lite"/>
    </source>
</evidence>
<dbReference type="Proteomes" id="UP000234181">
    <property type="component" value="Unassembled WGS sequence"/>
</dbReference>
<dbReference type="EMBL" id="OCYT01000016">
    <property type="protein sequence ID" value="SON76070.1"/>
    <property type="molecule type" value="Genomic_DNA"/>
</dbReference>
<evidence type="ECO:0000313" key="2">
    <source>
        <dbReference type="EMBL" id="SON76070.1"/>
    </source>
</evidence>
<reference evidence="4 5" key="1">
    <citation type="submission" date="2017-10" db="EMBL/GenBank/DDBJ databases">
        <authorList>
            <person name="Regsiter A."/>
            <person name="William W."/>
        </authorList>
    </citation>
    <scope>NUCLEOTIDE SEQUENCE [LARGE SCALE GENOMIC DNA]</scope>
    <source>
        <strain evidence="2 5">CFBP6984</strain>
        <strain evidence="3 4">CFBP7430</strain>
    </source>
</reference>
<organism evidence="3 4">
    <name type="scientific">Xanthomonas campestris pv. phaseoli</name>
    <dbReference type="NCBI Taxonomy" id="317013"/>
    <lineage>
        <taxon>Bacteria</taxon>
        <taxon>Pseudomonadati</taxon>
        <taxon>Pseudomonadota</taxon>
        <taxon>Gammaproteobacteria</taxon>
        <taxon>Lysobacterales</taxon>
        <taxon>Lysobacteraceae</taxon>
        <taxon>Xanthomonas</taxon>
    </lineage>
</organism>
<protein>
    <submittedName>
        <fullName evidence="3">Uncharacterized protein</fullName>
    </submittedName>
</protein>
<accession>A0AB38DUK7</accession>
<gene>
    <name evidence="2" type="ORF">XAP6984_1120011</name>
    <name evidence="3" type="ORF">XAP7430_1090011</name>
</gene>
<dbReference type="AlphaFoldDB" id="A0AB38DUK7"/>
<dbReference type="Proteomes" id="UP000234166">
    <property type="component" value="Unassembled WGS sequence"/>
</dbReference>
<evidence type="ECO:0000313" key="3">
    <source>
        <dbReference type="EMBL" id="SON78790.1"/>
    </source>
</evidence>
<feature type="region of interest" description="Disordered" evidence="1">
    <location>
        <begin position="13"/>
        <end position="62"/>
    </location>
</feature>
<evidence type="ECO:0000313" key="5">
    <source>
        <dbReference type="Proteomes" id="UP000234181"/>
    </source>
</evidence>
<comment type="caution">
    <text evidence="3">The sequence shown here is derived from an EMBL/GenBank/DDBJ whole genome shotgun (WGS) entry which is preliminary data.</text>
</comment>
<evidence type="ECO:0000313" key="4">
    <source>
        <dbReference type="Proteomes" id="UP000234166"/>
    </source>
</evidence>
<proteinExistence type="predicted"/>
<dbReference type="EMBL" id="OCYS01000012">
    <property type="protein sequence ID" value="SON78790.1"/>
    <property type="molecule type" value="Genomic_DNA"/>
</dbReference>
<name>A0AB38DUK7_XANCH</name>